<dbReference type="EMBL" id="WSZM01000544">
    <property type="protein sequence ID" value="KAF4031736.1"/>
    <property type="molecule type" value="Genomic_DNA"/>
</dbReference>
<gene>
    <name evidence="2" type="ORF">GN244_ATG16407</name>
</gene>
<dbReference type="Proteomes" id="UP000602510">
    <property type="component" value="Unassembled WGS sequence"/>
</dbReference>
<proteinExistence type="predicted"/>
<evidence type="ECO:0000256" key="1">
    <source>
        <dbReference type="SAM" id="MobiDB-lite"/>
    </source>
</evidence>
<organism evidence="2 3">
    <name type="scientific">Phytophthora infestans</name>
    <name type="common">Potato late blight agent</name>
    <name type="synonym">Botrytis infestans</name>
    <dbReference type="NCBI Taxonomy" id="4787"/>
    <lineage>
        <taxon>Eukaryota</taxon>
        <taxon>Sar</taxon>
        <taxon>Stramenopiles</taxon>
        <taxon>Oomycota</taxon>
        <taxon>Peronosporomycetes</taxon>
        <taxon>Peronosporales</taxon>
        <taxon>Peronosporaceae</taxon>
        <taxon>Phytophthora</taxon>
    </lineage>
</organism>
<feature type="compositionally biased region" description="Polar residues" evidence="1">
    <location>
        <begin position="186"/>
        <end position="204"/>
    </location>
</feature>
<sequence>MPEEEAVQLAIQMSIELVEEKPPAPVAPGSLDDINSTENSGTKGGAAAKKQKKTAPARRGGRKSSNSQGDTGAAEAVVVHMPKELMEDKPPAPTNAVDSATPVGKKSAKRSCITRAKSEPPAKKRKTTVTPRGRPRSRNDQVDAKSDEAVAVQASNKMAGGKESSAVAKLSKGPGAGAEAEEADTKTPTSTGGEQQSGNGNEVSGETVKASSELIKETPATCTCVVYR</sequence>
<accession>A0A833T0Q2</accession>
<evidence type="ECO:0000313" key="3">
    <source>
        <dbReference type="Proteomes" id="UP000602510"/>
    </source>
</evidence>
<keyword evidence="3" id="KW-1185">Reference proteome</keyword>
<feature type="region of interest" description="Disordered" evidence="1">
    <location>
        <begin position="19"/>
        <end position="215"/>
    </location>
</feature>
<name>A0A833T0Q2_PHYIN</name>
<protein>
    <submittedName>
        <fullName evidence="2">Uncharacterized protein</fullName>
    </submittedName>
</protein>
<evidence type="ECO:0000313" key="2">
    <source>
        <dbReference type="EMBL" id="KAF4031736.1"/>
    </source>
</evidence>
<dbReference type="AlphaFoldDB" id="A0A833T0Q2"/>
<comment type="caution">
    <text evidence="2">The sequence shown here is derived from an EMBL/GenBank/DDBJ whole genome shotgun (WGS) entry which is preliminary data.</text>
</comment>
<feature type="compositionally biased region" description="Basic residues" evidence="1">
    <location>
        <begin position="49"/>
        <end position="62"/>
    </location>
</feature>
<feature type="compositionally biased region" description="Basic and acidic residues" evidence="1">
    <location>
        <begin position="137"/>
        <end position="148"/>
    </location>
</feature>
<feature type="compositionally biased region" description="Basic and acidic residues" evidence="1">
    <location>
        <begin position="81"/>
        <end position="90"/>
    </location>
</feature>
<reference evidence="2" key="1">
    <citation type="submission" date="2020-04" db="EMBL/GenBank/DDBJ databases">
        <title>Hybrid Assembly of Korean Phytophthora infestans isolates.</title>
        <authorList>
            <person name="Prokchorchik M."/>
            <person name="Lee Y."/>
            <person name="Seo J."/>
            <person name="Cho J.-H."/>
            <person name="Park Y.-E."/>
            <person name="Jang D.-C."/>
            <person name="Im J.-S."/>
            <person name="Choi J.-G."/>
            <person name="Park H.-J."/>
            <person name="Lee G.-B."/>
            <person name="Lee Y.-G."/>
            <person name="Hong S.-Y."/>
            <person name="Cho K."/>
            <person name="Sohn K.H."/>
        </authorList>
    </citation>
    <scope>NUCLEOTIDE SEQUENCE</scope>
    <source>
        <strain evidence="2">KR_1_A1</strain>
    </source>
</reference>